<evidence type="ECO:0000313" key="4">
    <source>
        <dbReference type="EMBL" id="OBA22343.1"/>
    </source>
</evidence>
<proteinExistence type="predicted"/>
<dbReference type="Proteomes" id="UP000092555">
    <property type="component" value="Unassembled WGS sequence"/>
</dbReference>
<evidence type="ECO:0000256" key="3">
    <source>
        <dbReference type="SAM" id="SignalP"/>
    </source>
</evidence>
<reference evidence="4 5" key="1">
    <citation type="submission" date="2016-05" db="EMBL/GenBank/DDBJ databases">
        <title>Comparative genomics of biotechnologically important yeasts.</title>
        <authorList>
            <consortium name="DOE Joint Genome Institute"/>
            <person name="Riley R."/>
            <person name="Haridas S."/>
            <person name="Wolfe K.H."/>
            <person name="Lopes M.R."/>
            <person name="Hittinger C.T."/>
            <person name="Goker M."/>
            <person name="Salamov A."/>
            <person name="Wisecaver J."/>
            <person name="Long T.M."/>
            <person name="Aerts A.L."/>
            <person name="Barry K."/>
            <person name="Choi C."/>
            <person name="Clum A."/>
            <person name="Coughlan A.Y."/>
            <person name="Deshpande S."/>
            <person name="Douglass A.P."/>
            <person name="Hanson S.J."/>
            <person name="Klenk H.-P."/>
            <person name="LaButti K."/>
            <person name="Lapidus A."/>
            <person name="Lindquist E."/>
            <person name="Lipzen A."/>
            <person name="Meier-kolthoff J.P."/>
            <person name="Ohm R.A."/>
            <person name="Otillar R.P."/>
            <person name="Pangilinan J."/>
            <person name="Peng Y."/>
            <person name="Rokas A."/>
            <person name="Rosa C.A."/>
            <person name="Scheuner C."/>
            <person name="Sibirny A.A."/>
            <person name="Slot J.C."/>
            <person name="Stielow J.B."/>
            <person name="Sun H."/>
            <person name="Kurtzman C.P."/>
            <person name="Blackwell M."/>
            <person name="Grigoriev I.V."/>
            <person name="Jeffries T.W."/>
        </authorList>
    </citation>
    <scope>NUCLEOTIDE SEQUENCE [LARGE SCALE GENOMIC DNA]</scope>
    <source>
        <strain evidence="4 5">NRRL YB-4993</strain>
    </source>
</reference>
<dbReference type="STRING" id="869754.A0A1A0HEK8"/>
<feature type="chain" id="PRO_5008291771" description="Flo11 domain-containing protein" evidence="3">
    <location>
        <begin position="19"/>
        <end position="424"/>
    </location>
</feature>
<accession>A0A1A0HEK8</accession>
<dbReference type="InterPro" id="IPR025928">
    <property type="entry name" value="Flocculin_t3_rpt"/>
</dbReference>
<keyword evidence="5" id="KW-1185">Reference proteome</keyword>
<comment type="caution">
    <text evidence="4">The sequence shown here is derived from an EMBL/GenBank/DDBJ whole genome shotgun (WGS) entry which is preliminary data.</text>
</comment>
<organism evidence="4 5">
    <name type="scientific">Metschnikowia bicuspidata var. bicuspidata NRRL YB-4993</name>
    <dbReference type="NCBI Taxonomy" id="869754"/>
    <lineage>
        <taxon>Eukaryota</taxon>
        <taxon>Fungi</taxon>
        <taxon>Dikarya</taxon>
        <taxon>Ascomycota</taxon>
        <taxon>Saccharomycotina</taxon>
        <taxon>Pichiomycetes</taxon>
        <taxon>Metschnikowiaceae</taxon>
        <taxon>Metschnikowia</taxon>
    </lineage>
</organism>
<evidence type="ECO:0000256" key="1">
    <source>
        <dbReference type="ARBA" id="ARBA00022729"/>
    </source>
</evidence>
<dbReference type="OrthoDB" id="4096612at2759"/>
<protein>
    <recommendedName>
        <fullName evidence="6">Flo11 domain-containing protein</fullName>
    </recommendedName>
</protein>
<name>A0A1A0HEK8_9ASCO</name>
<feature type="signal peptide" evidence="3">
    <location>
        <begin position="1"/>
        <end position="18"/>
    </location>
</feature>
<dbReference type="Pfam" id="PF13928">
    <property type="entry name" value="Flocculin_t3"/>
    <property type="match status" value="1"/>
</dbReference>
<keyword evidence="2" id="KW-0325">Glycoprotein</keyword>
<sequence length="424" mass="43617">MKFTTLAAASVLAASACAKDVACRVGGVQQSVVDLDTGSCSFVIPDAVPVTFDFTAPDNYLVDACYALVNGNRFYNNIPEAGRTVTVPAKEMMDQGNFPIMGVHAEMSPAINSTMALRARFNSKFVSKRDAESDLVDYIMTLNGTALLDAPELSVSDVDAVSSASGVSESMTSAYESMTSVYESMTSVYESTSTATYESTTILTITSCSDDVCSESTATPTETVTNTVATTIITITSCSDDKCVESTATATQGPTTVTTDGSTTVYTTWCPVTEHASSTVITSATTGANGEETTVTVTATQGATTVTSGDETTVYTTWYTVSKEAEDTATVTTTGAEGAKTTDAGVVTTVIASTSTGAAGEETIYVTLTTSAATGFHTSTSTGAVAAQSTDYASATPAVSTVFNGAGRVSASLALIAIPFAYFL</sequence>
<evidence type="ECO:0000256" key="2">
    <source>
        <dbReference type="ARBA" id="ARBA00023180"/>
    </source>
</evidence>
<dbReference type="EMBL" id="LXTC01000002">
    <property type="protein sequence ID" value="OBA22343.1"/>
    <property type="molecule type" value="Genomic_DNA"/>
</dbReference>
<evidence type="ECO:0000313" key="5">
    <source>
        <dbReference type="Proteomes" id="UP000092555"/>
    </source>
</evidence>
<dbReference type="AlphaFoldDB" id="A0A1A0HEK8"/>
<keyword evidence="1 3" id="KW-0732">Signal</keyword>
<evidence type="ECO:0008006" key="6">
    <source>
        <dbReference type="Google" id="ProtNLM"/>
    </source>
</evidence>
<dbReference type="GeneID" id="30027547"/>
<dbReference type="RefSeq" id="XP_018712839.1">
    <property type="nucleotide sequence ID" value="XM_018854571.1"/>
</dbReference>
<dbReference type="PROSITE" id="PS51257">
    <property type="entry name" value="PROKAR_LIPOPROTEIN"/>
    <property type="match status" value="1"/>
</dbReference>
<gene>
    <name evidence="4" type="ORF">METBIDRAFT_151641</name>
</gene>